<sequence length="1820" mass="177427">MNKIYRVVWNASLGAWVAVSEIAKGKTKSKVAKVAVSAAILIAVVGGMPAYAVDQTVDGNLTVNGNITVSGTVEGVDVANLNSQVNHATTGLATKASQAALDTEKGRIDTLNSTVNNATTGLATKASQAALDTEKGRIDTLNSTVNNATTGLATKASQAALDTEKGRIDTLNSTVNNATTGLATKASQAALDTEKGRIDTLNSTVNNATTGLATKASQAALDTEKGRIDTLNSTVNNTTIGLATKASQAALDTLADKSITFTSEDGSVNRKLGETLTIQGTGSNVNTSVSGNTLSVTLNNALDLTSIGSVTTGATKINNAGLTTTGAVSTGTLTTTGAATVGGTLDVSGGASLNNQKITSLGAGNVAAGSTDAVNGGQLYNSNVSIANALGTTVATDGTLAAPTYLVSDGKGSAQSFNNVKDAIEFITGANTGSGVGIKYFHANSTKSDSVANGSDSVAIGPVSVADGASSIAMGDGAIASADTSIAIGKSTQAAGKNSVSIGESAQAAQDNNVAIGSQTSAIGANSTAIGVSTGNRTITYDTDSGNTKIVSVNGIAVTATSTDPSSITAISGVVMTSEQVSQFLTALASGANIALGNNSLSAGTSTLATGSSSVALGDSSIATGEKSIAIGTQANANGTSGIAVGSLANAANQAVAIGESTSATSNAVAIGEGAVSAVGKGVSIGYQAGTGSVQGNNNDRVDHIAIGNQAGQNVIGNQNIAVGTGAGSNLSSADISSSDHNIAIGTDSGTYLDGDDNISIGNKSNSNSSNTEIRNSVALGSATTATSYSTVVGYGANAVGDYATVLGNGAKVSGGHGTALGADSNASSTNVALGSSSIATQNSTTASYLVSDPVGFSSYNIVSVGNAGSGGTITRRITNVAPGGDATDAVNVSQLTQLQKNVATILGTTGSTDTSLGSVEVNGTNYGSVTAALAAALNATGGGSNTLPADYYVTYTNADQKEIALAANAGEGTTITNVKTDATDTSSAANVAYVNDAVNNAKVKYVAVNSTRQSNSQSNQASGNDSLAIGAAASTSAVATNGIAVGFDVSASNTNSVALGSNHTDASGKNSIAIGTYTAAKDENNVAIGTNVVSDGVDSIVMGNNAQADSTGQSVDYAVVIGSNAEVQNAESGTAIGQKAKVKADNGVAIGNEAVVSDGAKQGIAVGRLATAAGENSAAIGRNSQASGNKAYAIGDAANVLADNATALGASAAVYSGATNANAIGNGAVVNSGATNANAIGNRAIVNTDASSANAIGDGAQVYATNTNAIGTEAKAKAKGSTALGTSALAGENAVDSTAIGTNAQVYASNANALGTLAIVQSQAKNGLALGANTTVTHENAVALGSSSVSGVASPTTGAVINGKTYSYAGITPTSTVSVGSVGNERQIINVAAGRVTANSTDAINGSQLFQTNTELAKVATDTAAALGGNASAGTTAGGITAPSYIITKTDGTTYTAANNVGTALSNLNAEVVKPLTFAADSGSVARTLGSTLNIKGGKTTDLTDNNIGVVASGDTLTVKLAKDINLGSTGSVTTGNTVVNNNGLVINNADTTKIVSVTGSGINAGNHVISNVASGGTTVTNAANIGDVQKASSTVVAGTNVTSVTSNSTTTGTTYAVNANGTTASAGSSAVTVTAGSKDTNNVTNYAVDLSASTKSDIQQGVDAKTATDKGLNFAVNGGAGDNVKLGDTVNFANGTNTTATYDAASNTYKYGLNDNITLTNAGSVTVGATQVDNSGVQAGTIKLDASTGKIKGVTAGEVSAISTEAVNGSQLYSTNQNVTTAQNAADTAQATADKGLNFAVNGGAGDNVKLGDTVNFA</sequence>
<feature type="domain" description="Trimeric autotransporter adhesin YadA-like head" evidence="2">
    <location>
        <begin position="1040"/>
        <end position="1063"/>
    </location>
</feature>
<dbReference type="Pfam" id="PF13018">
    <property type="entry name" value="ESPR"/>
    <property type="match status" value="1"/>
</dbReference>
<evidence type="ECO:0000259" key="2">
    <source>
        <dbReference type="Pfam" id="PF05658"/>
    </source>
</evidence>
<dbReference type="Pfam" id="PF05662">
    <property type="entry name" value="YadA_stalk"/>
    <property type="match status" value="4"/>
</dbReference>
<feature type="domain" description="Trimeric autotransporter adhesin YadA-like stalk" evidence="3">
    <location>
        <begin position="877"/>
        <end position="913"/>
    </location>
</feature>
<dbReference type="EMBL" id="OANT01000011">
    <property type="protein sequence ID" value="SNX46432.1"/>
    <property type="molecule type" value="Genomic_DNA"/>
</dbReference>
<organism evidence="5 6">
    <name type="scientific">Acinetobacter puyangensis</name>
    <dbReference type="NCBI Taxonomy" id="1096779"/>
    <lineage>
        <taxon>Bacteria</taxon>
        <taxon>Pseudomonadati</taxon>
        <taxon>Pseudomonadota</taxon>
        <taxon>Gammaproteobacteria</taxon>
        <taxon>Moraxellales</taxon>
        <taxon>Moraxellaceae</taxon>
        <taxon>Acinetobacter</taxon>
    </lineage>
</organism>
<dbReference type="InterPro" id="IPR008640">
    <property type="entry name" value="Adhesin_Head_dom"/>
</dbReference>
<dbReference type="GO" id="GO:0019867">
    <property type="term" value="C:outer membrane"/>
    <property type="evidence" value="ECO:0007669"/>
    <property type="project" value="InterPro"/>
</dbReference>
<dbReference type="SUPFAM" id="SSF101967">
    <property type="entry name" value="Adhesin YadA, collagen-binding domain"/>
    <property type="match status" value="5"/>
</dbReference>
<feature type="domain" description="Trimeric autotransporter adhesin YadA-like stalk" evidence="3">
    <location>
        <begin position="357"/>
        <end position="394"/>
    </location>
</feature>
<feature type="domain" description="Trimeric autotransporter adhesin YadA-like head" evidence="2">
    <location>
        <begin position="452"/>
        <end position="478"/>
    </location>
</feature>
<evidence type="ECO:0000256" key="1">
    <source>
        <dbReference type="SAM" id="Phobius"/>
    </source>
</evidence>
<feature type="domain" description="Trimeric autotransporter adhesin YadA-like head" evidence="2">
    <location>
        <begin position="1325"/>
        <end position="1349"/>
    </location>
</feature>
<feature type="domain" description="Trimeric autotransporter adhesin YadA-like head" evidence="2">
    <location>
        <begin position="789"/>
        <end position="811"/>
    </location>
</feature>
<evidence type="ECO:0000313" key="5">
    <source>
        <dbReference type="EMBL" id="SNX46432.1"/>
    </source>
</evidence>
<gene>
    <name evidence="5" type="ORF">SAMN05421731_11181</name>
</gene>
<protein>
    <submittedName>
        <fullName evidence="5">Head domain of trimeric autotransporter adhesin</fullName>
    </submittedName>
</protein>
<feature type="domain" description="Trimeric autotransporter adhesin YadA-like head" evidence="2">
    <location>
        <begin position="1132"/>
        <end position="1155"/>
    </location>
</feature>
<feature type="domain" description="ESPR" evidence="4">
    <location>
        <begin position="1"/>
        <end position="45"/>
    </location>
</feature>
<feature type="non-terminal residue" evidence="5">
    <location>
        <position position="1820"/>
    </location>
</feature>
<accession>A0A240ECL1</accession>
<dbReference type="Gene3D" id="6.20.50.100">
    <property type="match status" value="1"/>
</dbReference>
<reference evidence="6" key="1">
    <citation type="submission" date="2016-09" db="EMBL/GenBank/DDBJ databases">
        <authorList>
            <person name="Varghese N."/>
            <person name="Submissions S."/>
        </authorList>
    </citation>
    <scope>NUCLEOTIDE SEQUENCE [LARGE SCALE GENOMIC DNA]</scope>
    <source>
        <strain evidence="6">ANC 4466</strain>
    </source>
</reference>
<feature type="domain" description="Trimeric autotransporter adhesin YadA-like stalk" evidence="3">
    <location>
        <begin position="1752"/>
        <end position="1796"/>
    </location>
</feature>
<feature type="domain" description="Trimeric autotransporter adhesin YadA-like head" evidence="2">
    <location>
        <begin position="494"/>
        <end position="519"/>
    </location>
</feature>
<feature type="domain" description="Trimeric autotransporter adhesin YadA-like head" evidence="2">
    <location>
        <begin position="1067"/>
        <end position="1092"/>
    </location>
</feature>
<keyword evidence="6" id="KW-1185">Reference proteome</keyword>
<evidence type="ECO:0000313" key="6">
    <source>
        <dbReference type="Proteomes" id="UP000219042"/>
    </source>
</evidence>
<keyword evidence="1" id="KW-1133">Transmembrane helix</keyword>
<evidence type="ECO:0000259" key="3">
    <source>
        <dbReference type="Pfam" id="PF05662"/>
    </source>
</evidence>
<feature type="domain" description="Trimeric autotransporter adhesin YadA-like head" evidence="2">
    <location>
        <begin position="1163"/>
        <end position="1185"/>
    </location>
</feature>
<evidence type="ECO:0000259" key="4">
    <source>
        <dbReference type="Pfam" id="PF13018"/>
    </source>
</evidence>
<dbReference type="InterPro" id="IPR011049">
    <property type="entry name" value="Serralysin-like_metalloprot_C"/>
</dbReference>
<dbReference type="Gene3D" id="1.20.5.170">
    <property type="match status" value="3"/>
</dbReference>
<dbReference type="InterPro" id="IPR008635">
    <property type="entry name" value="Coiled_stalk_dom"/>
</dbReference>
<keyword evidence="1" id="KW-0472">Membrane</keyword>
<dbReference type="InterPro" id="IPR024973">
    <property type="entry name" value="ESPR"/>
</dbReference>
<proteinExistence type="predicted"/>
<name>A0A240ECL1_9GAMM</name>
<dbReference type="Gene3D" id="2.150.10.10">
    <property type="entry name" value="Serralysin-like metalloprotease, C-terminal"/>
    <property type="match status" value="6"/>
</dbReference>
<feature type="transmembrane region" description="Helical" evidence="1">
    <location>
        <begin position="34"/>
        <end position="53"/>
    </location>
</feature>
<dbReference type="Proteomes" id="UP000219042">
    <property type="component" value="Unassembled WGS sequence"/>
</dbReference>
<feature type="domain" description="Trimeric autotransporter adhesin YadA-like stalk" evidence="3">
    <location>
        <begin position="1388"/>
        <end position="1427"/>
    </location>
</feature>
<feature type="domain" description="Trimeric autotransporter adhesin YadA-like head" evidence="2">
    <location>
        <begin position="623"/>
        <end position="648"/>
    </location>
</feature>
<keyword evidence="1" id="KW-0812">Transmembrane</keyword>
<feature type="domain" description="Trimeric autotransporter adhesin YadA-like head" evidence="2">
    <location>
        <begin position="1187"/>
        <end position="1213"/>
    </location>
</feature>
<dbReference type="Pfam" id="PF05658">
    <property type="entry name" value="YadA_head"/>
    <property type="match status" value="11"/>
</dbReference>
<feature type="domain" description="Trimeric autotransporter adhesin YadA-like head" evidence="2">
    <location>
        <begin position="1270"/>
        <end position="1289"/>
    </location>
</feature>
<dbReference type="RefSeq" id="WP_265734868.1">
    <property type="nucleotide sequence ID" value="NZ_OANT01000011.1"/>
</dbReference>